<evidence type="ECO:0000256" key="5">
    <source>
        <dbReference type="ARBA" id="ARBA00023136"/>
    </source>
</evidence>
<feature type="transmembrane region" description="Helical" evidence="7">
    <location>
        <begin position="108"/>
        <end position="135"/>
    </location>
</feature>
<feature type="transmembrane region" description="Helical" evidence="7">
    <location>
        <begin position="50"/>
        <end position="71"/>
    </location>
</feature>
<evidence type="ECO:0000256" key="3">
    <source>
        <dbReference type="ARBA" id="ARBA00022692"/>
    </source>
</evidence>
<feature type="transmembrane region" description="Helical" evidence="7">
    <location>
        <begin position="276"/>
        <end position="299"/>
    </location>
</feature>
<dbReference type="RefSeq" id="WP_344696500.1">
    <property type="nucleotide sequence ID" value="NZ_BAABBR010000001.1"/>
</dbReference>
<keyword evidence="5 7" id="KW-0472">Membrane</keyword>
<feature type="transmembrane region" description="Helical" evidence="7">
    <location>
        <begin position="182"/>
        <end position="201"/>
    </location>
</feature>
<dbReference type="EMBL" id="BAABBR010000001">
    <property type="protein sequence ID" value="GAA4036170.1"/>
    <property type="molecule type" value="Genomic_DNA"/>
</dbReference>
<evidence type="ECO:0000313" key="9">
    <source>
        <dbReference type="Proteomes" id="UP001424459"/>
    </source>
</evidence>
<dbReference type="Pfam" id="PF01040">
    <property type="entry name" value="UbiA"/>
    <property type="match status" value="1"/>
</dbReference>
<dbReference type="NCBIfam" id="NF005742">
    <property type="entry name" value="PRK07566.1"/>
    <property type="match status" value="1"/>
</dbReference>
<evidence type="ECO:0000313" key="8">
    <source>
        <dbReference type="EMBL" id="GAA4036170.1"/>
    </source>
</evidence>
<reference evidence="9" key="1">
    <citation type="journal article" date="2019" name="Int. J. Syst. Evol. Microbiol.">
        <title>The Global Catalogue of Microorganisms (GCM) 10K type strain sequencing project: providing services to taxonomists for standard genome sequencing and annotation.</title>
        <authorList>
            <consortium name="The Broad Institute Genomics Platform"/>
            <consortium name="The Broad Institute Genome Sequencing Center for Infectious Disease"/>
            <person name="Wu L."/>
            <person name="Ma J."/>
        </authorList>
    </citation>
    <scope>NUCLEOTIDE SEQUENCE [LARGE SCALE GENOMIC DNA]</scope>
    <source>
        <strain evidence="9">JCM 17564</strain>
    </source>
</reference>
<dbReference type="InterPro" id="IPR000537">
    <property type="entry name" value="UbiA_prenyltransferase"/>
</dbReference>
<comment type="subcellular location">
    <subcellularLocation>
        <location evidence="1">Membrane</location>
        <topology evidence="1">Multi-pass membrane protein</topology>
    </subcellularLocation>
</comment>
<keyword evidence="2" id="KW-1003">Cell membrane</keyword>
<feature type="transmembrane region" description="Helical" evidence="7">
    <location>
        <begin position="147"/>
        <end position="170"/>
    </location>
</feature>
<keyword evidence="4 7" id="KW-1133">Transmembrane helix</keyword>
<organism evidence="8 9">
    <name type="scientific">Sphingomonas rosea</name>
    <dbReference type="NCBI Taxonomy" id="335605"/>
    <lineage>
        <taxon>Bacteria</taxon>
        <taxon>Pseudomonadati</taxon>
        <taxon>Pseudomonadota</taxon>
        <taxon>Alphaproteobacteria</taxon>
        <taxon>Sphingomonadales</taxon>
        <taxon>Sphingomonadaceae</taxon>
        <taxon>Sphingomonas</taxon>
    </lineage>
</organism>
<dbReference type="CDD" id="cd13958">
    <property type="entry name" value="PT_UbiA_chlorophyll"/>
    <property type="match status" value="1"/>
</dbReference>
<proteinExistence type="predicted"/>
<dbReference type="Gene3D" id="1.10.357.140">
    <property type="entry name" value="UbiA prenyltransferase"/>
    <property type="match status" value="1"/>
</dbReference>
<evidence type="ECO:0000256" key="4">
    <source>
        <dbReference type="ARBA" id="ARBA00022989"/>
    </source>
</evidence>
<dbReference type="PANTHER" id="PTHR42723">
    <property type="entry name" value="CHLOROPHYLL SYNTHASE"/>
    <property type="match status" value="1"/>
</dbReference>
<evidence type="ECO:0000256" key="2">
    <source>
        <dbReference type="ARBA" id="ARBA00022475"/>
    </source>
</evidence>
<feature type="transmembrane region" description="Helical" evidence="7">
    <location>
        <begin position="221"/>
        <end position="242"/>
    </location>
</feature>
<keyword evidence="9" id="KW-1185">Reference proteome</keyword>
<evidence type="ECO:0000256" key="1">
    <source>
        <dbReference type="ARBA" id="ARBA00004141"/>
    </source>
</evidence>
<dbReference type="Proteomes" id="UP001424459">
    <property type="component" value="Unassembled WGS sequence"/>
</dbReference>
<name>A0ABP7U561_9SPHN</name>
<dbReference type="PANTHER" id="PTHR42723:SF1">
    <property type="entry name" value="CHLOROPHYLL SYNTHASE, CHLOROPLASTIC"/>
    <property type="match status" value="1"/>
</dbReference>
<evidence type="ECO:0000256" key="7">
    <source>
        <dbReference type="SAM" id="Phobius"/>
    </source>
</evidence>
<dbReference type="InterPro" id="IPR006372">
    <property type="entry name" value="Chl_synth"/>
</dbReference>
<keyword evidence="3 7" id="KW-0812">Transmembrane</keyword>
<keyword evidence="6" id="KW-0149">Chlorophyll biosynthesis</keyword>
<dbReference type="InterPro" id="IPR050475">
    <property type="entry name" value="Prenyltransferase_related"/>
</dbReference>
<comment type="caution">
    <text evidence="8">The sequence shown here is derived from an EMBL/GenBank/DDBJ whole genome shotgun (WGS) entry which is preliminary data.</text>
</comment>
<dbReference type="InterPro" id="IPR044878">
    <property type="entry name" value="UbiA_sf"/>
</dbReference>
<evidence type="ECO:0000256" key="6">
    <source>
        <dbReference type="ARBA" id="ARBA00023171"/>
    </source>
</evidence>
<feature type="transmembrane region" description="Helical" evidence="7">
    <location>
        <begin position="248"/>
        <end position="264"/>
    </location>
</feature>
<gene>
    <name evidence="8" type="primary">chlG</name>
    <name evidence="8" type="ORF">GCM10022281_15850</name>
</gene>
<sequence>MTRLARQPALAALPAAADVLELSKPITWFPPMWAFGCGVLASGQPVAGKVLLLVAGVALTGPLVCGTSQMVNDWFDRHVDAINEPARPIPSGRIAGQWGLALACLGTLFSLALAATMGSIVLVATAAALLSAWAYSAPPMRLKRSGLWGPLAVGLSYESLSWLTGSAVLLGHLPSLPNLQVLLFYGLGAWGIMTLNDFKAVEGDRATGIRSLPAEVGVRPAVLLACSAMAAAQVAVILVLLGQGLTKTALVIGGSLLLQLACMNRLSRDPKALAPWYNGTGVTLYVLGMVAAAIGLGSLS</sequence>
<accession>A0ABP7U561</accession>
<dbReference type="NCBIfam" id="TIGR01476">
    <property type="entry name" value="chlor_syn_BchG"/>
    <property type="match status" value="1"/>
</dbReference>
<protein>
    <submittedName>
        <fullName evidence="8">Chlorophyll synthase ChlG</fullName>
    </submittedName>
</protein>